<comment type="caution">
    <text evidence="2">The sequence shown here is derived from an EMBL/GenBank/DDBJ whole genome shotgun (WGS) entry which is preliminary data.</text>
</comment>
<evidence type="ECO:0000256" key="1">
    <source>
        <dbReference type="SAM" id="MobiDB-lite"/>
    </source>
</evidence>
<evidence type="ECO:0000313" key="3">
    <source>
        <dbReference type="Proteomes" id="UP001221898"/>
    </source>
</evidence>
<accession>A0AAD7RJD6</accession>
<organism evidence="2 3">
    <name type="scientific">Aldrovandia affinis</name>
    <dbReference type="NCBI Taxonomy" id="143900"/>
    <lineage>
        <taxon>Eukaryota</taxon>
        <taxon>Metazoa</taxon>
        <taxon>Chordata</taxon>
        <taxon>Craniata</taxon>
        <taxon>Vertebrata</taxon>
        <taxon>Euteleostomi</taxon>
        <taxon>Actinopterygii</taxon>
        <taxon>Neopterygii</taxon>
        <taxon>Teleostei</taxon>
        <taxon>Notacanthiformes</taxon>
        <taxon>Halosauridae</taxon>
        <taxon>Aldrovandia</taxon>
    </lineage>
</organism>
<dbReference type="Proteomes" id="UP001221898">
    <property type="component" value="Unassembled WGS sequence"/>
</dbReference>
<evidence type="ECO:0000313" key="2">
    <source>
        <dbReference type="EMBL" id="KAJ8384952.1"/>
    </source>
</evidence>
<feature type="region of interest" description="Disordered" evidence="1">
    <location>
        <begin position="1"/>
        <end position="94"/>
    </location>
</feature>
<name>A0AAD7RJD6_9TELE</name>
<feature type="compositionally biased region" description="Basic and acidic residues" evidence="1">
    <location>
        <begin position="84"/>
        <end position="94"/>
    </location>
</feature>
<keyword evidence="3" id="KW-1185">Reference proteome</keyword>
<sequence>MAELENATHSEHTTETVIAPAGPSQEVTDVEMQPADSEEGMNLDPAFSLQTSSKTGGVEEEEEGIAGHLGATGWRGGSGQTEGHQGRGGDGQRE</sequence>
<dbReference type="EMBL" id="JAINUG010000261">
    <property type="protein sequence ID" value="KAJ8384952.1"/>
    <property type="molecule type" value="Genomic_DNA"/>
</dbReference>
<feature type="compositionally biased region" description="Basic and acidic residues" evidence="1">
    <location>
        <begin position="1"/>
        <end position="14"/>
    </location>
</feature>
<dbReference type="AlphaFoldDB" id="A0AAD7RJD6"/>
<protein>
    <submittedName>
        <fullName evidence="2">Uncharacterized protein</fullName>
    </submittedName>
</protein>
<reference evidence="2" key="1">
    <citation type="journal article" date="2023" name="Science">
        <title>Genome structures resolve the early diversification of teleost fishes.</title>
        <authorList>
            <person name="Parey E."/>
            <person name="Louis A."/>
            <person name="Montfort J."/>
            <person name="Bouchez O."/>
            <person name="Roques C."/>
            <person name="Iampietro C."/>
            <person name="Lluch J."/>
            <person name="Castinel A."/>
            <person name="Donnadieu C."/>
            <person name="Desvignes T."/>
            <person name="Floi Bucao C."/>
            <person name="Jouanno E."/>
            <person name="Wen M."/>
            <person name="Mejri S."/>
            <person name="Dirks R."/>
            <person name="Jansen H."/>
            <person name="Henkel C."/>
            <person name="Chen W.J."/>
            <person name="Zahm M."/>
            <person name="Cabau C."/>
            <person name="Klopp C."/>
            <person name="Thompson A.W."/>
            <person name="Robinson-Rechavi M."/>
            <person name="Braasch I."/>
            <person name="Lecointre G."/>
            <person name="Bobe J."/>
            <person name="Postlethwait J.H."/>
            <person name="Berthelot C."/>
            <person name="Roest Crollius H."/>
            <person name="Guiguen Y."/>
        </authorList>
    </citation>
    <scope>NUCLEOTIDE SEQUENCE</scope>
    <source>
        <strain evidence="2">NC1722</strain>
    </source>
</reference>
<proteinExistence type="predicted"/>
<gene>
    <name evidence="2" type="ORF">AAFF_G00196180</name>
</gene>